<evidence type="ECO:0000256" key="2">
    <source>
        <dbReference type="SAM" id="SignalP"/>
    </source>
</evidence>
<evidence type="ECO:0000313" key="3">
    <source>
        <dbReference type="EMBL" id="ASP21220.1"/>
    </source>
</evidence>
<feature type="chain" id="PRO_5012578370" evidence="2">
    <location>
        <begin position="22"/>
        <end position="528"/>
    </location>
</feature>
<dbReference type="RefSeq" id="WP_094035161.1">
    <property type="nucleotide sequence ID" value="NZ_CP022540.1"/>
</dbReference>
<dbReference type="PANTHER" id="PTHR36234">
    <property type="entry name" value="LYSYL ENDOPEPTIDASE"/>
    <property type="match status" value="1"/>
</dbReference>
<keyword evidence="2" id="KW-0732">Signal</keyword>
<feature type="signal peptide" evidence="2">
    <location>
        <begin position="1"/>
        <end position="21"/>
    </location>
</feature>
<sequence length="528" mass="54910">MSIVRLAAAALLITYANTAPAQDLMLFPPSTFGQVVAPQTESLLGDVQLEAQVGAYNNEFISNYGPNSVFARTGRAVGMLQILTNVGHAPCTGFLVEGNKLITNHHCVPGILKNPQMIEKGATSIAAVQFHAGFLRDGLDDGVKTFHVNPVPLETSEALDYTVLQVLGDANAEFGALELSAAAPQDRDPFWVIGHPMGEAQRISREKCQADSPALAKQRLRHTCDTLPGNSGSPVIDAGSQKVIALHHAGSRAGEVNFAVPMAEILAQSNVLTAAVQPPAAPDADKLDAEKALAEALAELEKLRSERAAAVLVPPAEEPVAEPVAEAVPVPAAEPVETEASRRDILRQSQAQLNALGCDAGTPDGIMGPRTREAFRRFLAESDVALEVSDLGTAQALDAIRARSGTVCAPVVVAPKPVSRDAAEPVAAPKPAAPTYSMAGSWRWTATCPLGQATGTTVYRSAGGNSFTGTISGSSGAGTTRGVLSGRNFSGTETFGWVTNSANGTLSADGRSLNLSVSNGCSVSARKN</sequence>
<dbReference type="AlphaFoldDB" id="A0A222E515"/>
<proteinExistence type="predicted"/>
<keyword evidence="1" id="KW-0175">Coiled coil</keyword>
<dbReference type="EMBL" id="CP022540">
    <property type="protein sequence ID" value="ASP21220.1"/>
    <property type="molecule type" value="Genomic_DNA"/>
</dbReference>
<keyword evidence="4" id="KW-1185">Reference proteome</keyword>
<dbReference type="Proteomes" id="UP000203589">
    <property type="component" value="Chromosome"/>
</dbReference>
<protein>
    <submittedName>
        <fullName evidence="3">Trypsin-like peptidase domain protein</fullName>
    </submittedName>
</protein>
<organism evidence="3 4">
    <name type="scientific">Antarctobacter heliothermus</name>
    <dbReference type="NCBI Taxonomy" id="74033"/>
    <lineage>
        <taxon>Bacteria</taxon>
        <taxon>Pseudomonadati</taxon>
        <taxon>Pseudomonadota</taxon>
        <taxon>Alphaproteobacteria</taxon>
        <taxon>Rhodobacterales</taxon>
        <taxon>Roseobacteraceae</taxon>
        <taxon>Antarctobacter</taxon>
    </lineage>
</organism>
<dbReference type="InterPro" id="IPR009003">
    <property type="entry name" value="Peptidase_S1_PA"/>
</dbReference>
<dbReference type="Gene3D" id="1.10.101.10">
    <property type="entry name" value="PGBD-like superfamily/PGBD"/>
    <property type="match status" value="1"/>
</dbReference>
<evidence type="ECO:0000256" key="1">
    <source>
        <dbReference type="SAM" id="Coils"/>
    </source>
</evidence>
<dbReference type="InterPro" id="IPR043504">
    <property type="entry name" value="Peptidase_S1_PA_chymotrypsin"/>
</dbReference>
<dbReference type="SUPFAM" id="SSF47090">
    <property type="entry name" value="PGBD-like"/>
    <property type="match status" value="1"/>
</dbReference>
<feature type="coiled-coil region" evidence="1">
    <location>
        <begin position="286"/>
        <end position="313"/>
    </location>
</feature>
<gene>
    <name evidence="3" type="ORF">ANTHELSMS3_02557</name>
</gene>
<name>A0A222E515_9RHOB</name>
<dbReference type="SUPFAM" id="SSF50494">
    <property type="entry name" value="Trypsin-like serine proteases"/>
    <property type="match status" value="1"/>
</dbReference>
<dbReference type="InterPro" id="IPR036366">
    <property type="entry name" value="PGBDSf"/>
</dbReference>
<dbReference type="InterPro" id="IPR036365">
    <property type="entry name" value="PGBD-like_sf"/>
</dbReference>
<dbReference type="KEGG" id="aht:ANTHELSMS3_02557"/>
<dbReference type="Gene3D" id="2.40.10.10">
    <property type="entry name" value="Trypsin-like serine proteases"/>
    <property type="match status" value="2"/>
</dbReference>
<dbReference type="Pfam" id="PF13365">
    <property type="entry name" value="Trypsin_2"/>
    <property type="match status" value="1"/>
</dbReference>
<dbReference type="OrthoDB" id="9811262at2"/>
<accession>A0A222E515</accession>
<evidence type="ECO:0000313" key="4">
    <source>
        <dbReference type="Proteomes" id="UP000203589"/>
    </source>
</evidence>
<reference evidence="3 4" key="1">
    <citation type="submission" date="2017-07" db="EMBL/GenBank/DDBJ databases">
        <title>Genome Sequence of Antarctobacter heliothermus Strain SMS3 Isolated from a culture of the Diatom Skeletonema marinoi.</title>
        <authorList>
            <person name="Topel M."/>
            <person name="Pinder M.I.M."/>
            <person name="Johansson O.N."/>
            <person name="Kourtchenko O."/>
            <person name="Godhe A."/>
            <person name="Clarke A.K."/>
        </authorList>
    </citation>
    <scope>NUCLEOTIDE SEQUENCE [LARGE SCALE GENOMIC DNA]</scope>
    <source>
        <strain evidence="3 4">SMS3</strain>
    </source>
</reference>
<dbReference type="PANTHER" id="PTHR36234:SF5">
    <property type="entry name" value="LYSYL ENDOPEPTIDASE"/>
    <property type="match status" value="1"/>
</dbReference>